<dbReference type="OrthoDB" id="4310860at2"/>
<keyword evidence="10" id="KW-1185">Reference proteome</keyword>
<proteinExistence type="predicted"/>
<protein>
    <submittedName>
        <fullName evidence="9">Sulfonate transport system ATP-binding protein</fullName>
    </submittedName>
</protein>
<sequence>MAARFRHPVNGAAAARPAAVDGTADQSAALDGGASRATAVDATADRPAAPEAAASGGAAAEVRGLSRAFDGRPVLADVDLRIESGEFVALLGRSGSGKSTLLRVLAGLDREAEGTVAASDSAMVAFQEPRLLPWKRVWANIALGLDGTAPKEAAVAALGEVGLADHADAWPLTLSGGEAQRASLARALVREPELLLLDEPFGALDALTRITMHDLVLHLWRRHLPGVLLVTHDVDEALLLADRVLVLADGRIAHEEHIGLPRPRHRDADALLHARDRLLAVLGVHPTGDR</sequence>
<evidence type="ECO:0000256" key="1">
    <source>
        <dbReference type="ARBA" id="ARBA00022448"/>
    </source>
</evidence>
<dbReference type="AlphaFoldDB" id="A0A2P8CXK8"/>
<dbReference type="GO" id="GO:0005524">
    <property type="term" value="F:ATP binding"/>
    <property type="evidence" value="ECO:0007669"/>
    <property type="project" value="UniProtKB-KW"/>
</dbReference>
<name>A0A2P8CXK8_9ACTN</name>
<dbReference type="SUPFAM" id="SSF52540">
    <property type="entry name" value="P-loop containing nucleoside triphosphate hydrolases"/>
    <property type="match status" value="1"/>
</dbReference>
<dbReference type="EMBL" id="PYGA01000025">
    <property type="protein sequence ID" value="PSK89646.1"/>
    <property type="molecule type" value="Genomic_DNA"/>
</dbReference>
<keyword evidence="2" id="KW-1003">Cell membrane</keyword>
<evidence type="ECO:0000313" key="9">
    <source>
        <dbReference type="EMBL" id="PSK89646.1"/>
    </source>
</evidence>
<dbReference type="InterPro" id="IPR017871">
    <property type="entry name" value="ABC_transporter-like_CS"/>
</dbReference>
<gene>
    <name evidence="9" type="ORF">CLV63_12540</name>
</gene>
<dbReference type="PROSITE" id="PS50893">
    <property type="entry name" value="ABC_TRANSPORTER_2"/>
    <property type="match status" value="1"/>
</dbReference>
<evidence type="ECO:0000256" key="3">
    <source>
        <dbReference type="ARBA" id="ARBA00022741"/>
    </source>
</evidence>
<accession>A0A2P8CXK8</accession>
<dbReference type="PROSITE" id="PS00211">
    <property type="entry name" value="ABC_TRANSPORTER_1"/>
    <property type="match status" value="1"/>
</dbReference>
<dbReference type="Gene3D" id="3.40.50.300">
    <property type="entry name" value="P-loop containing nucleotide triphosphate hydrolases"/>
    <property type="match status" value="1"/>
</dbReference>
<feature type="region of interest" description="Disordered" evidence="7">
    <location>
        <begin position="38"/>
        <end position="57"/>
    </location>
</feature>
<evidence type="ECO:0000256" key="7">
    <source>
        <dbReference type="SAM" id="MobiDB-lite"/>
    </source>
</evidence>
<reference evidence="9 10" key="1">
    <citation type="submission" date="2018-03" db="EMBL/GenBank/DDBJ databases">
        <title>Genomic Encyclopedia of Archaeal and Bacterial Type Strains, Phase II (KMG-II): from individual species to whole genera.</title>
        <authorList>
            <person name="Goeker M."/>
        </authorList>
    </citation>
    <scope>NUCLEOTIDE SEQUENCE [LARGE SCALE GENOMIC DNA]</scope>
    <source>
        <strain evidence="9 10">DSM 45312</strain>
    </source>
</reference>
<evidence type="ECO:0000313" key="10">
    <source>
        <dbReference type="Proteomes" id="UP000240542"/>
    </source>
</evidence>
<dbReference type="Pfam" id="PF00005">
    <property type="entry name" value="ABC_tran"/>
    <property type="match status" value="1"/>
</dbReference>
<evidence type="ECO:0000256" key="2">
    <source>
        <dbReference type="ARBA" id="ARBA00022475"/>
    </source>
</evidence>
<keyword evidence="3" id="KW-0547">Nucleotide-binding</keyword>
<evidence type="ECO:0000256" key="5">
    <source>
        <dbReference type="ARBA" id="ARBA00022967"/>
    </source>
</evidence>
<feature type="domain" description="ABC transporter" evidence="8">
    <location>
        <begin position="60"/>
        <end position="274"/>
    </location>
</feature>
<evidence type="ECO:0000259" key="8">
    <source>
        <dbReference type="PROSITE" id="PS50893"/>
    </source>
</evidence>
<dbReference type="SMART" id="SM00382">
    <property type="entry name" value="AAA"/>
    <property type="match status" value="1"/>
</dbReference>
<feature type="compositionally biased region" description="Low complexity" evidence="7">
    <location>
        <begin position="41"/>
        <end position="57"/>
    </location>
</feature>
<comment type="caution">
    <text evidence="9">The sequence shown here is derived from an EMBL/GenBank/DDBJ whole genome shotgun (WGS) entry which is preliminary data.</text>
</comment>
<dbReference type="GO" id="GO:0016887">
    <property type="term" value="F:ATP hydrolysis activity"/>
    <property type="evidence" value="ECO:0007669"/>
    <property type="project" value="InterPro"/>
</dbReference>
<keyword evidence="4 9" id="KW-0067">ATP-binding</keyword>
<dbReference type="InterPro" id="IPR027417">
    <property type="entry name" value="P-loop_NTPase"/>
</dbReference>
<feature type="region of interest" description="Disordered" evidence="7">
    <location>
        <begin position="1"/>
        <end position="20"/>
    </location>
</feature>
<dbReference type="InterPro" id="IPR003439">
    <property type="entry name" value="ABC_transporter-like_ATP-bd"/>
</dbReference>
<keyword evidence="1" id="KW-0813">Transport</keyword>
<evidence type="ECO:0000256" key="4">
    <source>
        <dbReference type="ARBA" id="ARBA00022840"/>
    </source>
</evidence>
<evidence type="ECO:0000256" key="6">
    <source>
        <dbReference type="ARBA" id="ARBA00023136"/>
    </source>
</evidence>
<dbReference type="PANTHER" id="PTHR42788">
    <property type="entry name" value="TAURINE IMPORT ATP-BINDING PROTEIN-RELATED"/>
    <property type="match status" value="1"/>
</dbReference>
<dbReference type="InterPro" id="IPR003593">
    <property type="entry name" value="AAA+_ATPase"/>
</dbReference>
<dbReference type="InterPro" id="IPR050166">
    <property type="entry name" value="ABC_transporter_ATP-bind"/>
</dbReference>
<dbReference type="PANTHER" id="PTHR42788:SF17">
    <property type="entry name" value="ALIPHATIC SULFONATES IMPORT ATP-BINDING PROTEIN SSUB"/>
    <property type="match status" value="1"/>
</dbReference>
<keyword evidence="6" id="KW-0472">Membrane</keyword>
<organism evidence="9 10">
    <name type="scientific">Murinocardiopsis flavida</name>
    <dbReference type="NCBI Taxonomy" id="645275"/>
    <lineage>
        <taxon>Bacteria</taxon>
        <taxon>Bacillati</taxon>
        <taxon>Actinomycetota</taxon>
        <taxon>Actinomycetes</taxon>
        <taxon>Streptosporangiales</taxon>
        <taxon>Nocardiopsidaceae</taxon>
        <taxon>Murinocardiopsis</taxon>
    </lineage>
</organism>
<keyword evidence="5" id="KW-1278">Translocase</keyword>
<dbReference type="Proteomes" id="UP000240542">
    <property type="component" value="Unassembled WGS sequence"/>
</dbReference>
<dbReference type="RefSeq" id="WP_106586093.1">
    <property type="nucleotide sequence ID" value="NZ_PYGA01000025.1"/>
</dbReference>